<protein>
    <recommendedName>
        <fullName evidence="5">Secreted protein</fullName>
    </recommendedName>
</protein>
<comment type="caution">
    <text evidence="3">The sequence shown here is derived from an EMBL/GenBank/DDBJ whole genome shotgun (WGS) entry which is preliminary data.</text>
</comment>
<evidence type="ECO:0000313" key="3">
    <source>
        <dbReference type="EMBL" id="KAK9017284.1"/>
    </source>
</evidence>
<evidence type="ECO:0000256" key="1">
    <source>
        <dbReference type="SAM" id="MobiDB-lite"/>
    </source>
</evidence>
<accession>A0ABR2RX32</accession>
<keyword evidence="4" id="KW-1185">Reference proteome</keyword>
<keyword evidence="2" id="KW-0732">Signal</keyword>
<reference evidence="3 4" key="1">
    <citation type="journal article" date="2024" name="G3 (Bethesda)">
        <title>Genome assembly of Hibiscus sabdariffa L. provides insights into metabolisms of medicinal natural products.</title>
        <authorList>
            <person name="Kim T."/>
        </authorList>
    </citation>
    <scope>NUCLEOTIDE SEQUENCE [LARGE SCALE GENOMIC DNA]</scope>
    <source>
        <strain evidence="3">TK-2024</strain>
        <tissue evidence="3">Old leaves</tissue>
    </source>
</reference>
<evidence type="ECO:0000313" key="4">
    <source>
        <dbReference type="Proteomes" id="UP001396334"/>
    </source>
</evidence>
<sequence length="86" mass="9287">MMVSLWFSMAISPCCCCLFLLLIHGFMLQTCEANRKLSLMAQPLAVNVIISTRIGKAIPARPPSPKLNGSERMLAPPGPPPRAPPS</sequence>
<feature type="chain" id="PRO_5047327398" description="Secreted protein" evidence="2">
    <location>
        <begin position="34"/>
        <end position="86"/>
    </location>
</feature>
<feature type="region of interest" description="Disordered" evidence="1">
    <location>
        <begin position="57"/>
        <end position="86"/>
    </location>
</feature>
<gene>
    <name evidence="3" type="ORF">V6N11_079764</name>
</gene>
<feature type="compositionally biased region" description="Pro residues" evidence="1">
    <location>
        <begin position="76"/>
        <end position="86"/>
    </location>
</feature>
<dbReference type="Proteomes" id="UP001396334">
    <property type="component" value="Unassembled WGS sequence"/>
</dbReference>
<evidence type="ECO:0000256" key="2">
    <source>
        <dbReference type="SAM" id="SignalP"/>
    </source>
</evidence>
<feature type="signal peptide" evidence="2">
    <location>
        <begin position="1"/>
        <end position="33"/>
    </location>
</feature>
<name>A0ABR2RX32_9ROSI</name>
<dbReference type="EMBL" id="JBBPBN010000020">
    <property type="protein sequence ID" value="KAK9017284.1"/>
    <property type="molecule type" value="Genomic_DNA"/>
</dbReference>
<proteinExistence type="predicted"/>
<organism evidence="3 4">
    <name type="scientific">Hibiscus sabdariffa</name>
    <name type="common">roselle</name>
    <dbReference type="NCBI Taxonomy" id="183260"/>
    <lineage>
        <taxon>Eukaryota</taxon>
        <taxon>Viridiplantae</taxon>
        <taxon>Streptophyta</taxon>
        <taxon>Embryophyta</taxon>
        <taxon>Tracheophyta</taxon>
        <taxon>Spermatophyta</taxon>
        <taxon>Magnoliopsida</taxon>
        <taxon>eudicotyledons</taxon>
        <taxon>Gunneridae</taxon>
        <taxon>Pentapetalae</taxon>
        <taxon>rosids</taxon>
        <taxon>malvids</taxon>
        <taxon>Malvales</taxon>
        <taxon>Malvaceae</taxon>
        <taxon>Malvoideae</taxon>
        <taxon>Hibiscus</taxon>
    </lineage>
</organism>
<evidence type="ECO:0008006" key="5">
    <source>
        <dbReference type="Google" id="ProtNLM"/>
    </source>
</evidence>